<dbReference type="Proteomes" id="UP001372338">
    <property type="component" value="Unassembled WGS sequence"/>
</dbReference>
<evidence type="ECO:0000256" key="1">
    <source>
        <dbReference type="SAM" id="Phobius"/>
    </source>
</evidence>
<comment type="caution">
    <text evidence="2">The sequence shown here is derived from an EMBL/GenBank/DDBJ whole genome shotgun (WGS) entry which is preliminary data.</text>
</comment>
<evidence type="ECO:0008006" key="4">
    <source>
        <dbReference type="Google" id="ProtNLM"/>
    </source>
</evidence>
<protein>
    <recommendedName>
        <fullName evidence="4">Transmembrane protein</fullName>
    </recommendedName>
</protein>
<organism evidence="2 3">
    <name type="scientific">Crotalaria pallida</name>
    <name type="common">Smooth rattlebox</name>
    <name type="synonym">Crotalaria striata</name>
    <dbReference type="NCBI Taxonomy" id="3830"/>
    <lineage>
        <taxon>Eukaryota</taxon>
        <taxon>Viridiplantae</taxon>
        <taxon>Streptophyta</taxon>
        <taxon>Embryophyta</taxon>
        <taxon>Tracheophyta</taxon>
        <taxon>Spermatophyta</taxon>
        <taxon>Magnoliopsida</taxon>
        <taxon>eudicotyledons</taxon>
        <taxon>Gunneridae</taxon>
        <taxon>Pentapetalae</taxon>
        <taxon>rosids</taxon>
        <taxon>fabids</taxon>
        <taxon>Fabales</taxon>
        <taxon>Fabaceae</taxon>
        <taxon>Papilionoideae</taxon>
        <taxon>50 kb inversion clade</taxon>
        <taxon>genistoids sensu lato</taxon>
        <taxon>core genistoids</taxon>
        <taxon>Crotalarieae</taxon>
        <taxon>Crotalaria</taxon>
    </lineage>
</organism>
<accession>A0AAN9F8K4</accession>
<dbReference type="EMBL" id="JAYWIO010000004">
    <property type="protein sequence ID" value="KAK7269310.1"/>
    <property type="molecule type" value="Genomic_DNA"/>
</dbReference>
<gene>
    <name evidence="2" type="ORF">RIF29_22034</name>
</gene>
<dbReference type="AlphaFoldDB" id="A0AAN9F8K4"/>
<feature type="transmembrane region" description="Helical" evidence="1">
    <location>
        <begin position="156"/>
        <end position="173"/>
    </location>
</feature>
<evidence type="ECO:0000313" key="3">
    <source>
        <dbReference type="Proteomes" id="UP001372338"/>
    </source>
</evidence>
<feature type="transmembrane region" description="Helical" evidence="1">
    <location>
        <begin position="185"/>
        <end position="204"/>
    </location>
</feature>
<name>A0AAN9F8K4_CROPI</name>
<evidence type="ECO:0000313" key="2">
    <source>
        <dbReference type="EMBL" id="KAK7269310.1"/>
    </source>
</evidence>
<keyword evidence="1" id="KW-0472">Membrane</keyword>
<keyword evidence="3" id="KW-1185">Reference proteome</keyword>
<proteinExistence type="predicted"/>
<sequence>MVISAMLKPYHHTFTFTFTTQSHFSNSHHPPLPFPKLFFLPHFLSLPHSLPSPTTHRCQTIVCAKKRGWSSNRKILQLASTIALNLKIFPEPFNSLFTEFALSDFNQLRRLILVLNPGKKNKKKINGWKNKSMWFVFASICSGAGFVSWRISEVDLFVRAVLFCVGGVSLFRFMCWGKKEGVKEWFLGFLFGAVLMMMMMMMSAKSFRLGKEDVKFWVQRLRKCSSLSQIVISKRK</sequence>
<keyword evidence="1" id="KW-0812">Transmembrane</keyword>
<feature type="transmembrane region" description="Helical" evidence="1">
    <location>
        <begin position="132"/>
        <end position="150"/>
    </location>
</feature>
<keyword evidence="1" id="KW-1133">Transmembrane helix</keyword>
<reference evidence="2 3" key="1">
    <citation type="submission" date="2024-01" db="EMBL/GenBank/DDBJ databases">
        <title>The genomes of 5 underutilized Papilionoideae crops provide insights into root nodulation and disease resistanc.</title>
        <authorList>
            <person name="Yuan L."/>
        </authorList>
    </citation>
    <scope>NUCLEOTIDE SEQUENCE [LARGE SCALE GENOMIC DNA]</scope>
    <source>
        <strain evidence="2">ZHUSHIDOU_FW_LH</strain>
        <tissue evidence="2">Leaf</tissue>
    </source>
</reference>